<dbReference type="OrthoDB" id="3774129at2"/>
<feature type="compositionally biased region" description="Gly residues" evidence="1">
    <location>
        <begin position="273"/>
        <end position="289"/>
    </location>
</feature>
<sequence length="289" mass="30511">MSLSIRSRALGAMLSLGFCALLGAPAAHAASTEACAGGGFRLELPNGRTLSGSARTKLDRRSLPSHGTLRVRGTYVDFDVDVSTFAVYNYTLKATSNPLDITGGVTTVLFAGKVPHLGTQTLEKDDLEVEMGAGDLWLLRRGERIKMKIQAKDCAQGGIFQMEPETETTGATIDFTHTLGPAVFYFTNPYTGKINFGNAQLIRGKDSPQVAAKLVQGERETVWRVTSGGRMGGVLGEDAVENSPPATSCTQDCQAQNRVQGKYDVPDPVYENDGGGIGTGGDDGGGGDD</sequence>
<dbReference type="RefSeq" id="WP_002622058.1">
    <property type="nucleotide sequence ID" value="NZ_ANAH02000010.1"/>
</dbReference>
<feature type="compositionally biased region" description="Polar residues" evidence="1">
    <location>
        <begin position="244"/>
        <end position="259"/>
    </location>
</feature>
<comment type="caution">
    <text evidence="3">The sequence shown here is derived from an EMBL/GenBank/DDBJ whole genome shotgun (WGS) entry which is preliminary data.</text>
</comment>
<gene>
    <name evidence="3" type="ORF">D187_001037</name>
</gene>
<evidence type="ECO:0000256" key="1">
    <source>
        <dbReference type="SAM" id="MobiDB-lite"/>
    </source>
</evidence>
<proteinExistence type="predicted"/>
<feature type="region of interest" description="Disordered" evidence="1">
    <location>
        <begin position="242"/>
        <end position="289"/>
    </location>
</feature>
<accession>S9QJ01</accession>
<organism evidence="3 4">
    <name type="scientific">Cystobacter fuscus (strain ATCC 25194 / DSM 2262 / NBRC 100088 / M29)</name>
    <dbReference type="NCBI Taxonomy" id="1242864"/>
    <lineage>
        <taxon>Bacteria</taxon>
        <taxon>Pseudomonadati</taxon>
        <taxon>Myxococcota</taxon>
        <taxon>Myxococcia</taxon>
        <taxon>Myxococcales</taxon>
        <taxon>Cystobacterineae</taxon>
        <taxon>Archangiaceae</taxon>
        <taxon>Cystobacter</taxon>
    </lineage>
</organism>
<keyword evidence="2" id="KW-0732">Signal</keyword>
<evidence type="ECO:0000313" key="3">
    <source>
        <dbReference type="EMBL" id="EPX61254.1"/>
    </source>
</evidence>
<name>S9QJ01_CYSF2</name>
<dbReference type="eggNOG" id="ENOG5032CB0">
    <property type="taxonomic scope" value="Bacteria"/>
</dbReference>
<dbReference type="EMBL" id="ANAH02000010">
    <property type="protein sequence ID" value="EPX61254.1"/>
    <property type="molecule type" value="Genomic_DNA"/>
</dbReference>
<evidence type="ECO:0000313" key="4">
    <source>
        <dbReference type="Proteomes" id="UP000011682"/>
    </source>
</evidence>
<dbReference type="AlphaFoldDB" id="S9QJ01"/>
<keyword evidence="4" id="KW-1185">Reference proteome</keyword>
<feature type="chain" id="PRO_5004555143" description="Lipoprotein" evidence="2">
    <location>
        <begin position="30"/>
        <end position="289"/>
    </location>
</feature>
<dbReference type="Proteomes" id="UP000011682">
    <property type="component" value="Unassembled WGS sequence"/>
</dbReference>
<feature type="signal peptide" evidence="2">
    <location>
        <begin position="1"/>
        <end position="29"/>
    </location>
</feature>
<evidence type="ECO:0000256" key="2">
    <source>
        <dbReference type="SAM" id="SignalP"/>
    </source>
</evidence>
<protein>
    <recommendedName>
        <fullName evidence="5">Lipoprotein</fullName>
    </recommendedName>
</protein>
<evidence type="ECO:0008006" key="5">
    <source>
        <dbReference type="Google" id="ProtNLM"/>
    </source>
</evidence>
<reference evidence="3" key="1">
    <citation type="submission" date="2013-05" db="EMBL/GenBank/DDBJ databases">
        <title>Genome assembly of Cystobacter fuscus DSM 2262.</title>
        <authorList>
            <person name="Sharma G."/>
            <person name="Khatri I."/>
            <person name="Kaur C."/>
            <person name="Mayilraj S."/>
            <person name="Subramanian S."/>
        </authorList>
    </citation>
    <scope>NUCLEOTIDE SEQUENCE [LARGE SCALE GENOMIC DNA]</scope>
    <source>
        <strain evidence="3">DSM 2262</strain>
    </source>
</reference>